<evidence type="ECO:0000256" key="2">
    <source>
        <dbReference type="SAM" id="MobiDB-lite"/>
    </source>
</evidence>
<dbReference type="PANTHER" id="PTHR46481">
    <property type="entry name" value="ZINC FINGER BED DOMAIN-CONTAINING PROTEIN 4"/>
    <property type="match status" value="1"/>
</dbReference>
<sequence>MATSREVESQDKVYNLSTTEPAEQDGPSSCKNSIAQPSKTHKKSYLRQRGETTIGNYTFDQEACRKDLVQMIVLHEHPLTIVEQVGFKTFVNNLQPLFKIPSHGTVRNDIMKLYMEQKKRPMDLLDINEGRVAISVDMWTVDKQKKSYMMVFAHVVDDSWHLQHRLLRFQHIPFPHTTDAFVENLMNVLSNWNLHNKLSTLTVDNCSVGDGVVDSIVRKLDIEQLLLGGSIFHMHCFAHILNLIIKDGLDVIGQRLKAISDSCEFWSSTPQRIEQFEEAAQQLCINSTKKLCYVKTQWNSTYIMLETALIHKDVFNHLKTYEAQYKTMPSDEDWENAKIISEKLKILFTATELLLEKKYTTANHYFARICEIRLALSNWLLDSNPIIANMASRVMENFQIYWSKIHGVMGIATILDPRFKRVLLEYYYEKFYPVGHESEVKKVVDLCRQLLREYKTRALKQQVECPFRGQFVGCSEAMTDFDLFVERKRQKVISTAELDHYLSQDLAPLTQNFSVLTWWMTNGFKFPTLQKIARDIYAIPVSTFSSKLAFSTDGQIISPQRQKLHPELIEALACTQNWLSAEFEDLGEHNPFEMYHVDEDEDEDQVNDW</sequence>
<dbReference type="AlphaFoldDB" id="A0A9Q0HXM3"/>
<dbReference type="EMBL" id="JAMQYH010000001">
    <property type="protein sequence ID" value="KAJ1701413.1"/>
    <property type="molecule type" value="Genomic_DNA"/>
</dbReference>
<dbReference type="InterPro" id="IPR052035">
    <property type="entry name" value="ZnF_BED_domain_contain"/>
</dbReference>
<protein>
    <recommendedName>
        <fullName evidence="7">Transposase</fullName>
    </recommendedName>
</protein>
<feature type="compositionally biased region" description="Basic and acidic residues" evidence="2">
    <location>
        <begin position="1"/>
        <end position="11"/>
    </location>
</feature>
<feature type="compositionally biased region" description="Polar residues" evidence="2">
    <location>
        <begin position="15"/>
        <end position="38"/>
    </location>
</feature>
<proteinExistence type="predicted"/>
<dbReference type="Proteomes" id="UP001151287">
    <property type="component" value="Unassembled WGS sequence"/>
</dbReference>
<dbReference type="GO" id="GO:0003677">
    <property type="term" value="F:DNA binding"/>
    <property type="evidence" value="ECO:0007669"/>
    <property type="project" value="UniProtKB-KW"/>
</dbReference>
<keyword evidence="6" id="KW-1185">Reference proteome</keyword>
<evidence type="ECO:0000259" key="4">
    <source>
        <dbReference type="Pfam" id="PF14372"/>
    </source>
</evidence>
<dbReference type="PANTHER" id="PTHR46481:SF11">
    <property type="entry name" value="ZINC FINGER BED DOMAIN-CONTAINING PROTEIN RICESLEEPER 2-LIKE"/>
    <property type="match status" value="1"/>
</dbReference>
<feature type="domain" description="hAT-like transposase RNase-H fold" evidence="4">
    <location>
        <begin position="356"/>
        <end position="454"/>
    </location>
</feature>
<comment type="caution">
    <text evidence="5">The sequence shown here is derived from an EMBL/GenBank/DDBJ whole genome shotgun (WGS) entry which is preliminary data.</text>
</comment>
<evidence type="ECO:0000313" key="6">
    <source>
        <dbReference type="Proteomes" id="UP001151287"/>
    </source>
</evidence>
<dbReference type="SUPFAM" id="SSF140996">
    <property type="entry name" value="Hermes dimerisation domain"/>
    <property type="match status" value="1"/>
</dbReference>
<evidence type="ECO:0008006" key="7">
    <source>
        <dbReference type="Google" id="ProtNLM"/>
    </source>
</evidence>
<feature type="domain" description="HAT C-terminal dimerisation" evidence="3">
    <location>
        <begin position="497"/>
        <end position="579"/>
    </location>
</feature>
<dbReference type="Pfam" id="PF14372">
    <property type="entry name" value="hAT-like_RNase-H"/>
    <property type="match status" value="1"/>
</dbReference>
<keyword evidence="1" id="KW-0238">DNA-binding</keyword>
<reference evidence="5" key="1">
    <citation type="journal article" date="2022" name="Cell">
        <title>Repeat-based holocentromeres influence genome architecture and karyotype evolution.</title>
        <authorList>
            <person name="Hofstatter P.G."/>
            <person name="Thangavel G."/>
            <person name="Lux T."/>
            <person name="Neumann P."/>
            <person name="Vondrak T."/>
            <person name="Novak P."/>
            <person name="Zhang M."/>
            <person name="Costa L."/>
            <person name="Castellani M."/>
            <person name="Scott A."/>
            <person name="Toegelov H."/>
            <person name="Fuchs J."/>
            <person name="Mata-Sucre Y."/>
            <person name="Dias Y."/>
            <person name="Vanzela A.L.L."/>
            <person name="Huettel B."/>
            <person name="Almeida C.C.S."/>
            <person name="Simkova H."/>
            <person name="Souza G."/>
            <person name="Pedrosa-Harand A."/>
            <person name="Macas J."/>
            <person name="Mayer K.F.X."/>
            <person name="Houben A."/>
            <person name="Marques A."/>
        </authorList>
    </citation>
    <scope>NUCLEOTIDE SEQUENCE</scope>
    <source>
        <strain evidence="5">RhyBre1mFocal</strain>
    </source>
</reference>
<evidence type="ECO:0000313" key="5">
    <source>
        <dbReference type="EMBL" id="KAJ1701413.1"/>
    </source>
</evidence>
<dbReference type="GO" id="GO:0046983">
    <property type="term" value="F:protein dimerization activity"/>
    <property type="evidence" value="ECO:0007669"/>
    <property type="project" value="InterPro"/>
</dbReference>
<dbReference type="InterPro" id="IPR008906">
    <property type="entry name" value="HATC_C_dom"/>
</dbReference>
<dbReference type="InterPro" id="IPR025525">
    <property type="entry name" value="hAT-like_transposase_RNase-H"/>
</dbReference>
<dbReference type="InterPro" id="IPR012337">
    <property type="entry name" value="RNaseH-like_sf"/>
</dbReference>
<name>A0A9Q0HXM3_9POAL</name>
<dbReference type="SUPFAM" id="SSF53098">
    <property type="entry name" value="Ribonuclease H-like"/>
    <property type="match status" value="1"/>
</dbReference>
<feature type="region of interest" description="Disordered" evidence="2">
    <location>
        <begin position="1"/>
        <end position="46"/>
    </location>
</feature>
<gene>
    <name evidence="5" type="ORF">LUZ63_001192</name>
</gene>
<organism evidence="5 6">
    <name type="scientific">Rhynchospora breviuscula</name>
    <dbReference type="NCBI Taxonomy" id="2022672"/>
    <lineage>
        <taxon>Eukaryota</taxon>
        <taxon>Viridiplantae</taxon>
        <taxon>Streptophyta</taxon>
        <taxon>Embryophyta</taxon>
        <taxon>Tracheophyta</taxon>
        <taxon>Spermatophyta</taxon>
        <taxon>Magnoliopsida</taxon>
        <taxon>Liliopsida</taxon>
        <taxon>Poales</taxon>
        <taxon>Cyperaceae</taxon>
        <taxon>Cyperoideae</taxon>
        <taxon>Rhynchosporeae</taxon>
        <taxon>Rhynchospora</taxon>
    </lineage>
</organism>
<accession>A0A9Q0HXM3</accession>
<evidence type="ECO:0000256" key="1">
    <source>
        <dbReference type="ARBA" id="ARBA00023125"/>
    </source>
</evidence>
<evidence type="ECO:0000259" key="3">
    <source>
        <dbReference type="Pfam" id="PF05699"/>
    </source>
</evidence>
<dbReference type="OrthoDB" id="1900170at2759"/>
<dbReference type="Pfam" id="PF05699">
    <property type="entry name" value="Dimer_Tnp_hAT"/>
    <property type="match status" value="1"/>
</dbReference>